<dbReference type="RefSeq" id="WP_282513720.1">
    <property type="nucleotide sequence ID" value="NZ_JASCIR010000010.1"/>
</dbReference>
<evidence type="ECO:0000313" key="2">
    <source>
        <dbReference type="EMBL" id="MDI3387421.1"/>
    </source>
</evidence>
<dbReference type="PANTHER" id="PTHR30136">
    <property type="entry name" value="HELIX-TURN-HELIX TRANSCRIPTIONAL REGULATOR, ICLR FAMILY"/>
    <property type="match status" value="1"/>
</dbReference>
<comment type="caution">
    <text evidence="2">The sequence shown here is derived from an EMBL/GenBank/DDBJ whole genome shotgun (WGS) entry which is preliminary data.</text>
</comment>
<sequence length="125" mass="13868">MPAAGASGGAQVKSAVRTVELLEYFAGRPAMHSLARLDGVNVVYLATRRSQHYLRPFTRVGRRLPAHSTALGKTLLATHTDEQVRKLLPKTMASLTENTVTDREQLIEDALFDARERLTLATRRL</sequence>
<gene>
    <name evidence="2" type="ORF">QIS99_14600</name>
</gene>
<feature type="domain" description="IclR-ED" evidence="1">
    <location>
        <begin position="1"/>
        <end position="125"/>
    </location>
</feature>
<keyword evidence="3" id="KW-1185">Reference proteome</keyword>
<organism evidence="2 3">
    <name type="scientific">Streptomyces solicavernae</name>
    <dbReference type="NCBI Taxonomy" id="3043614"/>
    <lineage>
        <taxon>Bacteria</taxon>
        <taxon>Bacillati</taxon>
        <taxon>Actinomycetota</taxon>
        <taxon>Actinomycetes</taxon>
        <taxon>Kitasatosporales</taxon>
        <taxon>Streptomycetaceae</taxon>
        <taxon>Streptomyces</taxon>
    </lineage>
</organism>
<dbReference type="InterPro" id="IPR050707">
    <property type="entry name" value="HTH_MetabolicPath_Reg"/>
</dbReference>
<dbReference type="InterPro" id="IPR014757">
    <property type="entry name" value="Tscrpt_reg_IclR_C"/>
</dbReference>
<evidence type="ECO:0000313" key="3">
    <source>
        <dbReference type="Proteomes" id="UP001224661"/>
    </source>
</evidence>
<dbReference type="InterPro" id="IPR029016">
    <property type="entry name" value="GAF-like_dom_sf"/>
</dbReference>
<protein>
    <submittedName>
        <fullName evidence="2">IclR family transcriptional regulator C-terminal domain-containing protein</fullName>
    </submittedName>
</protein>
<dbReference type="EMBL" id="JASCIR010000010">
    <property type="protein sequence ID" value="MDI3387421.1"/>
    <property type="molecule type" value="Genomic_DNA"/>
</dbReference>
<dbReference type="PROSITE" id="PS51078">
    <property type="entry name" value="ICLR_ED"/>
    <property type="match status" value="1"/>
</dbReference>
<reference evidence="2 3" key="1">
    <citation type="submission" date="2023-05" db="EMBL/GenBank/DDBJ databases">
        <title>Draft genome sequence of Streptomyces sp. B-S-A8 isolated from a cave soil in Thailand.</title>
        <authorList>
            <person name="Chamroensaksri N."/>
            <person name="Muangham S."/>
        </authorList>
    </citation>
    <scope>NUCLEOTIDE SEQUENCE [LARGE SCALE GENOMIC DNA]</scope>
    <source>
        <strain evidence="2 3">B-S-A8</strain>
    </source>
</reference>
<dbReference type="Pfam" id="PF01614">
    <property type="entry name" value="IclR_C"/>
    <property type="match status" value="1"/>
</dbReference>
<proteinExistence type="predicted"/>
<dbReference type="SUPFAM" id="SSF55781">
    <property type="entry name" value="GAF domain-like"/>
    <property type="match status" value="1"/>
</dbReference>
<accession>A0ABT6RSK5</accession>
<name>A0ABT6RSK5_9ACTN</name>
<dbReference type="Gene3D" id="3.30.450.40">
    <property type="match status" value="1"/>
</dbReference>
<dbReference type="Proteomes" id="UP001224661">
    <property type="component" value="Unassembled WGS sequence"/>
</dbReference>
<dbReference type="PANTHER" id="PTHR30136:SF24">
    <property type="entry name" value="HTH-TYPE TRANSCRIPTIONAL REPRESSOR ALLR"/>
    <property type="match status" value="1"/>
</dbReference>
<evidence type="ECO:0000259" key="1">
    <source>
        <dbReference type="PROSITE" id="PS51078"/>
    </source>
</evidence>